<organism evidence="3 4">
    <name type="scientific">Desmophyllum pertusum</name>
    <dbReference type="NCBI Taxonomy" id="174260"/>
    <lineage>
        <taxon>Eukaryota</taxon>
        <taxon>Metazoa</taxon>
        <taxon>Cnidaria</taxon>
        <taxon>Anthozoa</taxon>
        <taxon>Hexacorallia</taxon>
        <taxon>Scleractinia</taxon>
        <taxon>Caryophylliina</taxon>
        <taxon>Caryophylliidae</taxon>
        <taxon>Desmophyllum</taxon>
    </lineage>
</organism>
<feature type="compositionally biased region" description="Polar residues" evidence="2">
    <location>
        <begin position="111"/>
        <end position="126"/>
    </location>
</feature>
<dbReference type="Gene3D" id="3.90.1750.10">
    <property type="entry name" value="Hect, E3 ligase catalytic domains"/>
    <property type="match status" value="1"/>
</dbReference>
<feature type="region of interest" description="Disordered" evidence="2">
    <location>
        <begin position="93"/>
        <end position="126"/>
    </location>
</feature>
<dbReference type="PANTHER" id="PTHR46654">
    <property type="entry name" value="E3 UBIQUITIN-PROTEIN LIGASE HECTD3"/>
    <property type="match status" value="1"/>
</dbReference>
<reference evidence="3" key="1">
    <citation type="submission" date="2023-01" db="EMBL/GenBank/DDBJ databases">
        <title>Genome assembly of the deep-sea coral Lophelia pertusa.</title>
        <authorList>
            <person name="Herrera S."/>
            <person name="Cordes E."/>
        </authorList>
    </citation>
    <scope>NUCLEOTIDE SEQUENCE</scope>
    <source>
        <strain evidence="3">USNM1676648</strain>
        <tissue evidence="3">Polyp</tissue>
    </source>
</reference>
<comment type="caution">
    <text evidence="3">The sequence shown here is derived from an EMBL/GenBank/DDBJ whole genome shotgun (WGS) entry which is preliminary data.</text>
</comment>
<sequence length="566" mass="65084">MRRSQNKNLGTQWKAELTRMKHVQQLLLLRVDCSSTLDNNPTEQLSTNSSCSTDSSCTTLVNDSVDGIPNDSHQTSSICDTVKLPCASSNCSQLSENSSRKSSSDEDLTSQLSSPNECRTSNVSSGSNGAKYTNVLIDVERLHMDRLSSLPSDSWNINNDLVLVHFLCDIHEKSNQGRCKGWFKAECAIPELFSKTSIMNYPSLSCFSAEKVWWQPNTVSKINEDLSESDVKLKEEDNRQQEENLKKIKASAQVSHERYKEQLKSVKKKIHFIEEQKQLVHNIREQEFALQELTFDLDVVDAKLQRNELFLKQQKQENYKSNLLALLKKLKEDEKQLVKKVECSVEASKQEVIDLPQSSSSVVQPAYKIPQQPAELSQKWSVRPPSSQENDSSNSMRYNLSSLSPKLRFLLPLCNQRWRLVQELLHTTELSAPDYMPVITVDRRVPLIERHADSRNSVFLQVYYELRGEKLHFRWNKWKYDQWWEVKFVGEGIIDQGGGFRDSLAELSDELCPPEERIPDILPYLIRTPNHKEKTGDFLDCFIPNPCCDALHMFRWLGSSWRCVSQ</sequence>
<proteinExistence type="predicted"/>
<feature type="region of interest" description="Disordered" evidence="2">
    <location>
        <begin position="374"/>
        <end position="397"/>
    </location>
</feature>
<protein>
    <submittedName>
        <fullName evidence="3">Uncharacterized protein</fullName>
    </submittedName>
</protein>
<feature type="coiled-coil region" evidence="1">
    <location>
        <begin position="316"/>
        <end position="351"/>
    </location>
</feature>
<evidence type="ECO:0000256" key="2">
    <source>
        <dbReference type="SAM" id="MobiDB-lite"/>
    </source>
</evidence>
<dbReference type="AlphaFoldDB" id="A0A9W9Z5G4"/>
<gene>
    <name evidence="3" type="ORF">OS493_009475</name>
</gene>
<dbReference type="InterPro" id="IPR035983">
    <property type="entry name" value="Hect_E3_ubiquitin_ligase"/>
</dbReference>
<dbReference type="SUPFAM" id="SSF56204">
    <property type="entry name" value="Hect, E3 ligase catalytic domain"/>
    <property type="match status" value="1"/>
</dbReference>
<dbReference type="EMBL" id="MU826829">
    <property type="protein sequence ID" value="KAJ7374138.1"/>
    <property type="molecule type" value="Genomic_DNA"/>
</dbReference>
<dbReference type="InterPro" id="IPR042469">
    <property type="entry name" value="HECTD3"/>
</dbReference>
<evidence type="ECO:0000313" key="3">
    <source>
        <dbReference type="EMBL" id="KAJ7374138.1"/>
    </source>
</evidence>
<name>A0A9W9Z5G4_9CNID</name>
<feature type="coiled-coil region" evidence="1">
    <location>
        <begin position="231"/>
        <end position="276"/>
    </location>
</feature>
<dbReference type="OrthoDB" id="10257972at2759"/>
<accession>A0A9W9Z5G4</accession>
<keyword evidence="1" id="KW-0175">Coiled coil</keyword>
<dbReference type="GO" id="GO:0004842">
    <property type="term" value="F:ubiquitin-protein transferase activity"/>
    <property type="evidence" value="ECO:0007669"/>
    <property type="project" value="InterPro"/>
</dbReference>
<dbReference type="PANTHER" id="PTHR46654:SF1">
    <property type="entry name" value="E3 UBIQUITIN-PROTEIN LIGASE HECTD3"/>
    <property type="match status" value="1"/>
</dbReference>
<dbReference type="Proteomes" id="UP001163046">
    <property type="component" value="Unassembled WGS sequence"/>
</dbReference>
<evidence type="ECO:0000313" key="4">
    <source>
        <dbReference type="Proteomes" id="UP001163046"/>
    </source>
</evidence>
<evidence type="ECO:0000256" key="1">
    <source>
        <dbReference type="SAM" id="Coils"/>
    </source>
</evidence>
<keyword evidence="4" id="KW-1185">Reference proteome</keyword>